<comment type="caution">
    <text evidence="1">The sequence shown here is derived from an EMBL/GenBank/DDBJ whole genome shotgun (WGS) entry which is preliminary data.</text>
</comment>
<gene>
    <name evidence="1" type="ORF">CUJ83_10835</name>
</gene>
<keyword evidence="2" id="KW-1185">Reference proteome</keyword>
<evidence type="ECO:0008006" key="3">
    <source>
        <dbReference type="Google" id="ProtNLM"/>
    </source>
</evidence>
<evidence type="ECO:0000313" key="1">
    <source>
        <dbReference type="EMBL" id="MCD1295494.1"/>
    </source>
</evidence>
<reference evidence="1 2" key="1">
    <citation type="submission" date="2017-11" db="EMBL/GenBank/DDBJ databases">
        <title>Isolation and Characterization of Family Methanocellaceae Species from Potential Methane Hydrate Area Offshore Southwestern Taiwan.</title>
        <authorList>
            <person name="Zhang W.-L."/>
            <person name="Chen W.-C."/>
            <person name="Lai M.-C."/>
            <person name="Chen S.-C."/>
        </authorList>
    </citation>
    <scope>NUCLEOTIDE SEQUENCE [LARGE SCALE GENOMIC DNA]</scope>
    <source>
        <strain evidence="1 2">CWC-04</strain>
    </source>
</reference>
<dbReference type="EMBL" id="PGCK01000009">
    <property type="protein sequence ID" value="MCD1295494.1"/>
    <property type="molecule type" value="Genomic_DNA"/>
</dbReference>
<organism evidence="1 2">
    <name type="scientific">Methanooceanicella nereidis</name>
    <dbReference type="NCBI Taxonomy" id="2052831"/>
    <lineage>
        <taxon>Archaea</taxon>
        <taxon>Methanobacteriati</taxon>
        <taxon>Methanobacteriota</taxon>
        <taxon>Stenosarchaea group</taxon>
        <taxon>Methanomicrobia</taxon>
        <taxon>Methanocellales</taxon>
        <taxon>Methanocellaceae</taxon>
        <taxon>Methanooceanicella</taxon>
    </lineage>
</organism>
<dbReference type="RefSeq" id="WP_230742349.1">
    <property type="nucleotide sequence ID" value="NZ_PGCK01000009.1"/>
</dbReference>
<dbReference type="NCBIfam" id="NF011470">
    <property type="entry name" value="PRK14887.1"/>
    <property type="match status" value="1"/>
</dbReference>
<proteinExistence type="predicted"/>
<protein>
    <recommendedName>
        <fullName evidence="3">KEOPS complex subunit Pcc1</fullName>
    </recommendedName>
</protein>
<name>A0AAP2RDV6_9EURY</name>
<sequence>MVKCRAYMVIETDNAELTSRAISVDNLENIKTVPEKGRVITTVSSDSLGSMLTTLDDLLVNLKVVDDVLCGREDVLPSED</sequence>
<accession>A0AAP2RDV6</accession>
<dbReference type="Proteomes" id="UP001320159">
    <property type="component" value="Unassembled WGS sequence"/>
</dbReference>
<dbReference type="AlphaFoldDB" id="A0AAP2RDV6"/>
<evidence type="ECO:0000313" key="2">
    <source>
        <dbReference type="Proteomes" id="UP001320159"/>
    </source>
</evidence>